<gene>
    <name evidence="1" type="ORF">ACFP50_34295</name>
</gene>
<accession>A0ABW1M8X9</accession>
<comment type="caution">
    <text evidence="1">The sequence shown here is derived from an EMBL/GenBank/DDBJ whole genome shotgun (WGS) entry which is preliminary data.</text>
</comment>
<organism evidence="1 2">
    <name type="scientific">Streptomyces pratens</name>
    <dbReference type="NCBI Taxonomy" id="887456"/>
    <lineage>
        <taxon>Bacteria</taxon>
        <taxon>Bacillati</taxon>
        <taxon>Actinomycetota</taxon>
        <taxon>Actinomycetes</taxon>
        <taxon>Kitasatosporales</taxon>
        <taxon>Streptomycetaceae</taxon>
        <taxon>Streptomyces</taxon>
    </lineage>
</organism>
<evidence type="ECO:0000313" key="1">
    <source>
        <dbReference type="EMBL" id="MFC6060291.1"/>
    </source>
</evidence>
<reference evidence="2" key="1">
    <citation type="journal article" date="2019" name="Int. J. Syst. Evol. Microbiol.">
        <title>The Global Catalogue of Microorganisms (GCM) 10K type strain sequencing project: providing services to taxonomists for standard genome sequencing and annotation.</title>
        <authorList>
            <consortium name="The Broad Institute Genomics Platform"/>
            <consortium name="The Broad Institute Genome Sequencing Center for Infectious Disease"/>
            <person name="Wu L."/>
            <person name="Ma J."/>
        </authorList>
    </citation>
    <scope>NUCLEOTIDE SEQUENCE [LARGE SCALE GENOMIC DNA]</scope>
    <source>
        <strain evidence="2">JCM 12763</strain>
    </source>
</reference>
<dbReference type="RefSeq" id="WP_386406100.1">
    <property type="nucleotide sequence ID" value="NZ_JBHSPT010000114.1"/>
</dbReference>
<evidence type="ECO:0000313" key="2">
    <source>
        <dbReference type="Proteomes" id="UP001596242"/>
    </source>
</evidence>
<sequence>MPRPSRSAPWAPSSVPPSATPWAQALHVPLPGFDERVLYAADLAALARRLCG</sequence>
<protein>
    <submittedName>
        <fullName evidence="1">Uncharacterized protein</fullName>
    </submittedName>
</protein>
<keyword evidence="2" id="KW-1185">Reference proteome</keyword>
<dbReference type="EMBL" id="JBHSPT010000114">
    <property type="protein sequence ID" value="MFC6060291.1"/>
    <property type="molecule type" value="Genomic_DNA"/>
</dbReference>
<dbReference type="Proteomes" id="UP001596242">
    <property type="component" value="Unassembled WGS sequence"/>
</dbReference>
<proteinExistence type="predicted"/>
<name>A0ABW1M8X9_9ACTN</name>